<dbReference type="Proteomes" id="UP001500954">
    <property type="component" value="Unassembled WGS sequence"/>
</dbReference>
<organism evidence="1 2">
    <name type="scientific">Snuella lapsa</name>
    <dbReference type="NCBI Taxonomy" id="870481"/>
    <lineage>
        <taxon>Bacteria</taxon>
        <taxon>Pseudomonadati</taxon>
        <taxon>Bacteroidota</taxon>
        <taxon>Flavobacteriia</taxon>
        <taxon>Flavobacteriales</taxon>
        <taxon>Flavobacteriaceae</taxon>
        <taxon>Snuella</taxon>
    </lineage>
</organism>
<name>A0ABP6XF10_9FLAO</name>
<accession>A0ABP6XF10</accession>
<proteinExistence type="predicted"/>
<gene>
    <name evidence="1" type="ORF">GCM10022395_14570</name>
</gene>
<evidence type="ECO:0000313" key="2">
    <source>
        <dbReference type="Proteomes" id="UP001500954"/>
    </source>
</evidence>
<sequence length="65" mass="7316">MSPWINGLKIMPRSPLADNGYIPYLLKLKPKRTSNQNTIQIISMKSTGYTTTPVENLKCSLFSIT</sequence>
<keyword evidence="2" id="KW-1185">Reference proteome</keyword>
<protein>
    <submittedName>
        <fullName evidence="1">Uncharacterized protein</fullName>
    </submittedName>
</protein>
<comment type="caution">
    <text evidence="1">The sequence shown here is derived from an EMBL/GenBank/DDBJ whole genome shotgun (WGS) entry which is preliminary data.</text>
</comment>
<dbReference type="EMBL" id="BAABCY010000035">
    <property type="protein sequence ID" value="GAA3565261.1"/>
    <property type="molecule type" value="Genomic_DNA"/>
</dbReference>
<reference evidence="2" key="1">
    <citation type="journal article" date="2019" name="Int. J. Syst. Evol. Microbiol.">
        <title>The Global Catalogue of Microorganisms (GCM) 10K type strain sequencing project: providing services to taxonomists for standard genome sequencing and annotation.</title>
        <authorList>
            <consortium name="The Broad Institute Genomics Platform"/>
            <consortium name="The Broad Institute Genome Sequencing Center for Infectious Disease"/>
            <person name="Wu L."/>
            <person name="Ma J."/>
        </authorList>
    </citation>
    <scope>NUCLEOTIDE SEQUENCE [LARGE SCALE GENOMIC DNA]</scope>
    <source>
        <strain evidence="2">JCM 17111</strain>
    </source>
</reference>
<evidence type="ECO:0000313" key="1">
    <source>
        <dbReference type="EMBL" id="GAA3565261.1"/>
    </source>
</evidence>